<dbReference type="InterPro" id="IPR011335">
    <property type="entry name" value="Restrct_endonuc-II-like"/>
</dbReference>
<name>A0A9X1N9Y7_9GAMM</name>
<accession>A0A9X1N9Y7</accession>
<protein>
    <submittedName>
        <fullName evidence="1">YraN family protein</fullName>
    </submittedName>
</protein>
<dbReference type="SUPFAM" id="SSF52980">
    <property type="entry name" value="Restriction endonuclease-like"/>
    <property type="match status" value="1"/>
</dbReference>
<dbReference type="AlphaFoldDB" id="A0A9X1N9Y7"/>
<keyword evidence="2" id="KW-1185">Reference proteome</keyword>
<organism evidence="1 2">
    <name type="scientific">Stutzerimonas kunmingensis</name>
    <dbReference type="NCBI Taxonomy" id="1211807"/>
    <lineage>
        <taxon>Bacteria</taxon>
        <taxon>Pseudomonadati</taxon>
        <taxon>Pseudomonadota</taxon>
        <taxon>Gammaproteobacteria</taxon>
        <taxon>Pseudomonadales</taxon>
        <taxon>Pseudomonadaceae</taxon>
        <taxon>Stutzerimonas</taxon>
    </lineage>
</organism>
<gene>
    <name evidence="1" type="ORF">K7H17_22605</name>
</gene>
<sequence length="637" mass="73111">MLHFDTAISIGRLLELAGNAPESLRWAIRYSKLFVRTASPLWLELRASLTGIEWQVFFGVCDRLLDQLKPFDELIIRAEKHLEHLSLLELFSYLSVLAYEAFSGDASDERSDLQWQVYDRIILRKLQSCSEEDFRLTESRLGRSLKRHLSPIIFPESPNADVVRCRENLEWLAVLITATQERIDYEGSIDWFCFDPECRYQLKPGEPVIYNDSEAGAERWQRTGRKGDLLWHYWMNRAVQAFVASGLAEQIIGSPENHELNQLAYIKAIRSELQLQQIYGLGDRISLSDGAQVQLHHVLLASELTQVFFQSQYIQPFQGYLHESGVLAHALGRLALDGLLSGENRFPMTWSEEDEKIRRIKGWTVSDEHPRGSADSAKAILKFWTSDLKALSQQLKLQPGMPAPRLYEQPFYKIGRYSFQFPWVGAQQNNLTAAINNLRRVNARRTDVQAETQRVELALAESFRQQGFVVEVGYRPPVTGEEDAGEVDLICQRDGQLLLIEVKSGYIRSTTHEVWLHRTNTLRKAAWQLRRKRHAVARALASDQHLRSRLGYCGQHPETHLRAWIVDTSIELDGQSIDGFKVVSREALEVILRDEKHLLRPLDQVDDDGRDSLFPDGFTASRFIAVVESDELWRGIC</sequence>
<proteinExistence type="predicted"/>
<reference evidence="1" key="1">
    <citation type="submission" date="2021-08" db="EMBL/GenBank/DDBJ databases">
        <title>Isolation and characterization of neutrophilic mixotrophic iron-oxidizing bacteria from deep-sea hydrothermal vents.</title>
        <authorList>
            <person name="He Y."/>
        </authorList>
    </citation>
    <scope>NUCLEOTIDE SEQUENCE</scope>
    <source>
        <strain evidence="1">IOP_13</strain>
    </source>
</reference>
<evidence type="ECO:0000313" key="1">
    <source>
        <dbReference type="EMBL" id="MCD1610636.1"/>
    </source>
</evidence>
<evidence type="ECO:0000313" key="2">
    <source>
        <dbReference type="Proteomes" id="UP001138989"/>
    </source>
</evidence>
<dbReference type="EMBL" id="JAINWF010000029">
    <property type="protein sequence ID" value="MCD1610636.1"/>
    <property type="molecule type" value="Genomic_DNA"/>
</dbReference>
<dbReference type="Proteomes" id="UP001138989">
    <property type="component" value="Unassembled WGS sequence"/>
</dbReference>
<comment type="caution">
    <text evidence="1">The sequence shown here is derived from an EMBL/GenBank/DDBJ whole genome shotgun (WGS) entry which is preliminary data.</text>
</comment>